<gene>
    <name evidence="2" type="ORF">RIF29_38701</name>
</gene>
<reference evidence="2 3" key="1">
    <citation type="submission" date="2024-01" db="EMBL/GenBank/DDBJ databases">
        <title>The genomes of 5 underutilized Papilionoideae crops provide insights into root nodulation and disease resistanc.</title>
        <authorList>
            <person name="Yuan L."/>
        </authorList>
    </citation>
    <scope>NUCLEOTIDE SEQUENCE [LARGE SCALE GENOMIC DNA]</scope>
    <source>
        <strain evidence="2">ZHUSHIDOU_FW_LH</strain>
        <tissue evidence="2">Leaf</tissue>
    </source>
</reference>
<sequence>MMHESVPGKHQWPRFALLLLASMTTPFTVSWYPKPSAVVRRVYNNFCYGSLIRTQIGSGMHEVRACWHRSGLHPWTATALVRNRNRERQSAVLLLCRMWAWPRFALLLLTSMTTPFTVTSYPKPSAVVRRVYNDFCYGSLIRTQIGSGMHEVRACWHRSGLHPWTATALVRNRNRERQSAVLLRCRVWAWCAHDMFASGS</sequence>
<protein>
    <submittedName>
        <fullName evidence="2">Uncharacterized protein</fullName>
    </submittedName>
</protein>
<comment type="caution">
    <text evidence="2">The sequence shown here is derived from an EMBL/GenBank/DDBJ whole genome shotgun (WGS) entry which is preliminary data.</text>
</comment>
<proteinExistence type="predicted"/>
<keyword evidence="1" id="KW-0732">Signal</keyword>
<accession>A0AAN9HSN3</accession>
<dbReference type="Proteomes" id="UP001372338">
    <property type="component" value="Unassembled WGS sequence"/>
</dbReference>
<name>A0AAN9HSN3_CROPI</name>
<evidence type="ECO:0000313" key="3">
    <source>
        <dbReference type="Proteomes" id="UP001372338"/>
    </source>
</evidence>
<evidence type="ECO:0000313" key="2">
    <source>
        <dbReference type="EMBL" id="KAK7243888.1"/>
    </source>
</evidence>
<feature type="signal peptide" evidence="1">
    <location>
        <begin position="1"/>
        <end position="30"/>
    </location>
</feature>
<dbReference type="AlphaFoldDB" id="A0AAN9HSN3"/>
<organism evidence="2 3">
    <name type="scientific">Crotalaria pallida</name>
    <name type="common">Smooth rattlebox</name>
    <name type="synonym">Crotalaria striata</name>
    <dbReference type="NCBI Taxonomy" id="3830"/>
    <lineage>
        <taxon>Eukaryota</taxon>
        <taxon>Viridiplantae</taxon>
        <taxon>Streptophyta</taxon>
        <taxon>Embryophyta</taxon>
        <taxon>Tracheophyta</taxon>
        <taxon>Spermatophyta</taxon>
        <taxon>Magnoliopsida</taxon>
        <taxon>eudicotyledons</taxon>
        <taxon>Gunneridae</taxon>
        <taxon>Pentapetalae</taxon>
        <taxon>rosids</taxon>
        <taxon>fabids</taxon>
        <taxon>Fabales</taxon>
        <taxon>Fabaceae</taxon>
        <taxon>Papilionoideae</taxon>
        <taxon>50 kb inversion clade</taxon>
        <taxon>genistoids sensu lato</taxon>
        <taxon>core genistoids</taxon>
        <taxon>Crotalarieae</taxon>
        <taxon>Crotalaria</taxon>
    </lineage>
</organism>
<feature type="chain" id="PRO_5042888028" evidence="1">
    <location>
        <begin position="31"/>
        <end position="200"/>
    </location>
</feature>
<dbReference type="EMBL" id="JAYWIO010000008">
    <property type="protein sequence ID" value="KAK7243888.1"/>
    <property type="molecule type" value="Genomic_DNA"/>
</dbReference>
<evidence type="ECO:0000256" key="1">
    <source>
        <dbReference type="SAM" id="SignalP"/>
    </source>
</evidence>
<keyword evidence="3" id="KW-1185">Reference proteome</keyword>